<dbReference type="Pfam" id="PF25787">
    <property type="entry name" value="HTH_SB"/>
    <property type="match status" value="1"/>
</dbReference>
<feature type="transmembrane region" description="Helical" evidence="2">
    <location>
        <begin position="215"/>
        <end position="236"/>
    </location>
</feature>
<dbReference type="PANTHER" id="PTHR35257">
    <property type="entry name" value="TRANSMEMBRANE PROTEIN 82"/>
    <property type="match status" value="1"/>
</dbReference>
<dbReference type="InterPro" id="IPR057667">
    <property type="entry name" value="HTH_SB"/>
</dbReference>
<organism evidence="4 5">
    <name type="scientific">Coregonus suidteri</name>
    <dbReference type="NCBI Taxonomy" id="861788"/>
    <lineage>
        <taxon>Eukaryota</taxon>
        <taxon>Metazoa</taxon>
        <taxon>Chordata</taxon>
        <taxon>Craniata</taxon>
        <taxon>Vertebrata</taxon>
        <taxon>Euteleostomi</taxon>
        <taxon>Actinopterygii</taxon>
        <taxon>Neopterygii</taxon>
        <taxon>Teleostei</taxon>
        <taxon>Protacanthopterygii</taxon>
        <taxon>Salmoniformes</taxon>
        <taxon>Salmonidae</taxon>
        <taxon>Coregoninae</taxon>
        <taxon>Coregonus</taxon>
    </lineage>
</organism>
<evidence type="ECO:0000313" key="5">
    <source>
        <dbReference type="Proteomes" id="UP001356427"/>
    </source>
</evidence>
<evidence type="ECO:0000313" key="4">
    <source>
        <dbReference type="EMBL" id="KAK6308106.1"/>
    </source>
</evidence>
<dbReference type="Gene3D" id="1.10.10.10">
    <property type="entry name" value="Winged helix-like DNA-binding domain superfamily/Winged helix DNA-binding domain"/>
    <property type="match status" value="1"/>
</dbReference>
<dbReference type="InterPro" id="IPR036388">
    <property type="entry name" value="WH-like_DNA-bd_sf"/>
</dbReference>
<feature type="region of interest" description="Disordered" evidence="1">
    <location>
        <begin position="384"/>
        <end position="406"/>
    </location>
</feature>
<protein>
    <recommendedName>
        <fullName evidence="3">Sleeping Beauty transposase HTH domain-containing protein</fullName>
    </recommendedName>
</protein>
<keyword evidence="2" id="KW-0812">Transmembrane</keyword>
<dbReference type="Proteomes" id="UP001356427">
    <property type="component" value="Unassembled WGS sequence"/>
</dbReference>
<feature type="transmembrane region" description="Helical" evidence="2">
    <location>
        <begin position="144"/>
        <end position="168"/>
    </location>
</feature>
<reference evidence="4 5" key="1">
    <citation type="submission" date="2021-04" db="EMBL/GenBank/DDBJ databases">
        <authorList>
            <person name="De Guttry C."/>
            <person name="Zahm M."/>
            <person name="Klopp C."/>
            <person name="Cabau C."/>
            <person name="Louis A."/>
            <person name="Berthelot C."/>
            <person name="Parey E."/>
            <person name="Roest Crollius H."/>
            <person name="Montfort J."/>
            <person name="Robinson-Rechavi M."/>
            <person name="Bucao C."/>
            <person name="Bouchez O."/>
            <person name="Gislard M."/>
            <person name="Lluch J."/>
            <person name="Milhes M."/>
            <person name="Lampietro C."/>
            <person name="Lopez Roques C."/>
            <person name="Donnadieu C."/>
            <person name="Braasch I."/>
            <person name="Desvignes T."/>
            <person name="Postlethwait J."/>
            <person name="Bobe J."/>
            <person name="Wedekind C."/>
            <person name="Guiguen Y."/>
        </authorList>
    </citation>
    <scope>NUCLEOTIDE SEQUENCE [LARGE SCALE GENOMIC DNA]</scope>
    <source>
        <strain evidence="4">Cs_M1</strain>
        <tissue evidence="4">Blood</tissue>
    </source>
</reference>
<accession>A0AAN8QQP1</accession>
<gene>
    <name evidence="4" type="ORF">J4Q44_G00213770</name>
</gene>
<feature type="transmembrane region" description="Helical" evidence="2">
    <location>
        <begin position="299"/>
        <end position="316"/>
    </location>
</feature>
<dbReference type="AlphaFoldDB" id="A0AAN8QQP1"/>
<dbReference type="Pfam" id="PF15816">
    <property type="entry name" value="TMEM82"/>
    <property type="match status" value="1"/>
</dbReference>
<keyword evidence="5" id="KW-1185">Reference proteome</keyword>
<evidence type="ECO:0000259" key="3">
    <source>
        <dbReference type="Pfam" id="PF25787"/>
    </source>
</evidence>
<dbReference type="EMBL" id="JAGTTL010000019">
    <property type="protein sequence ID" value="KAK6308106.1"/>
    <property type="molecule type" value="Genomic_DNA"/>
</dbReference>
<feature type="domain" description="Sleeping Beauty transposase HTH" evidence="3">
    <location>
        <begin position="1"/>
        <end position="34"/>
    </location>
</feature>
<feature type="transmembrane region" description="Helical" evidence="2">
    <location>
        <begin position="328"/>
        <end position="347"/>
    </location>
</feature>
<proteinExistence type="predicted"/>
<comment type="caution">
    <text evidence="4">The sequence shown here is derived from an EMBL/GenBank/DDBJ whole genome shotgun (WGS) entry which is preliminary data.</text>
</comment>
<dbReference type="InterPro" id="IPR031648">
    <property type="entry name" value="TMEM82"/>
</dbReference>
<keyword evidence="2" id="KW-0472">Membrane</keyword>
<sequence>MAKTKELSKDVRDKIVDLHKAGMGFKTIAKQLGITQFEKMAPHVIDSPAHPTHYSNSGSRMGLLVRPCESLPGWLTLDANPLDSLLQGLVCACGISVLCNLMRVHLFLKTESSNNEGSSKETSMQKTPRHQTSTKIGLSGALQFLFLSVILAVVGSRVASLVVLEFSLRAVSAWVTAGPESSRFLQQLLVQCQFSLGCALSCSLHFLHEGAPQRWLCLLITAGLSWFLASQTGHLRLHVMALYRLHSSQRYCGVCMTLLTSGCSLLPCLTRALMLTFAVAAIAALSTINKHFLSATEALRFWTPLTICYTLLVVYMQEEQHRQPSGQAVINTVVVRLGGLMVLMLIVGRWADVLHILLCFLGEAGCLIPSRDLLDATTQDMEEVPIHSQGSENRGRCLTPGKDHQS</sequence>
<evidence type="ECO:0000256" key="1">
    <source>
        <dbReference type="SAM" id="MobiDB-lite"/>
    </source>
</evidence>
<feature type="transmembrane region" description="Helical" evidence="2">
    <location>
        <begin position="273"/>
        <end position="293"/>
    </location>
</feature>
<keyword evidence="2" id="KW-1133">Transmembrane helix</keyword>
<evidence type="ECO:0000256" key="2">
    <source>
        <dbReference type="SAM" id="Phobius"/>
    </source>
</evidence>
<name>A0AAN8QQP1_9TELE</name>
<dbReference type="PANTHER" id="PTHR35257:SF1">
    <property type="entry name" value="TRANSMEMBRANE PROTEIN 82"/>
    <property type="match status" value="1"/>
</dbReference>